<protein>
    <recommendedName>
        <fullName evidence="4">YARHG domain-containing protein</fullName>
    </recommendedName>
</protein>
<dbReference type="Proteomes" id="UP000179797">
    <property type="component" value="Unassembled WGS sequence"/>
</dbReference>
<feature type="signal peptide" evidence="1">
    <location>
        <begin position="1"/>
        <end position="20"/>
    </location>
</feature>
<proteinExistence type="predicted"/>
<organism evidence="2 3">
    <name type="scientific">Flammeovirga pacifica</name>
    <dbReference type="NCBI Taxonomy" id="915059"/>
    <lineage>
        <taxon>Bacteria</taxon>
        <taxon>Pseudomonadati</taxon>
        <taxon>Bacteroidota</taxon>
        <taxon>Cytophagia</taxon>
        <taxon>Cytophagales</taxon>
        <taxon>Flammeovirgaceae</taxon>
        <taxon>Flammeovirga</taxon>
    </lineage>
</organism>
<dbReference type="EMBL" id="JRYR02000001">
    <property type="protein sequence ID" value="OHX67006.1"/>
    <property type="molecule type" value="Genomic_DNA"/>
</dbReference>
<evidence type="ECO:0008006" key="4">
    <source>
        <dbReference type="Google" id="ProtNLM"/>
    </source>
</evidence>
<evidence type="ECO:0000313" key="2">
    <source>
        <dbReference type="EMBL" id="OHX67006.1"/>
    </source>
</evidence>
<dbReference type="OrthoDB" id="980545at2"/>
<dbReference type="RefSeq" id="WP_044224090.1">
    <property type="nucleotide sequence ID" value="NZ_JRYR02000001.1"/>
</dbReference>
<comment type="caution">
    <text evidence="2">The sequence shown here is derived from an EMBL/GenBank/DDBJ whole genome shotgun (WGS) entry which is preliminary data.</text>
</comment>
<dbReference type="STRING" id="915059.NH26_11960"/>
<name>A0A1S1Z160_FLAPC</name>
<evidence type="ECO:0000256" key="1">
    <source>
        <dbReference type="SAM" id="SignalP"/>
    </source>
</evidence>
<evidence type="ECO:0000313" key="3">
    <source>
        <dbReference type="Proteomes" id="UP000179797"/>
    </source>
</evidence>
<feature type="chain" id="PRO_5010200338" description="YARHG domain-containing protein" evidence="1">
    <location>
        <begin position="21"/>
        <end position="228"/>
    </location>
</feature>
<sequence length="228" mass="26646">MKLRVIIFLLVIASSYNVNAGNDPLKKPKVWEMLKESPSDEGLWAAYVGKSWVCMTIHEKEQIEKWQAEIEASRPAPTKNLNPEVHVAMTAELKKEIETQVFAEDDEFWEDEVMQSSVSQQEQVKIEAELQEHFEALEEKMVQTPSMINILSRDLRKNFILIEDEFDMEYESLGKVYTSYWEKHPNGKYSPEKWVYEKKLELKSFKKEEFEKIKSSMIASVSSSKTTH</sequence>
<accession>A0A1S1Z160</accession>
<dbReference type="AlphaFoldDB" id="A0A1S1Z160"/>
<gene>
    <name evidence="2" type="ORF">NH26_11960</name>
</gene>
<reference evidence="2 3" key="1">
    <citation type="journal article" date="2012" name="Int. J. Syst. Evol. Microbiol.">
        <title>Flammeovirga pacifica sp. nov., isolated from deep-sea sediment.</title>
        <authorList>
            <person name="Xu H."/>
            <person name="Fu Y."/>
            <person name="Yang N."/>
            <person name="Ding Z."/>
            <person name="Lai Q."/>
            <person name="Zeng R."/>
        </authorList>
    </citation>
    <scope>NUCLEOTIDE SEQUENCE [LARGE SCALE GENOMIC DNA]</scope>
    <source>
        <strain evidence="3">DSM 24597 / LMG 26175 / WPAGA1</strain>
    </source>
</reference>
<keyword evidence="3" id="KW-1185">Reference proteome</keyword>
<keyword evidence="1" id="KW-0732">Signal</keyword>